<evidence type="ECO:0000256" key="1">
    <source>
        <dbReference type="RuleBase" id="RU365023"/>
    </source>
</evidence>
<protein>
    <recommendedName>
        <fullName evidence="1">Expansin</fullName>
    </recommendedName>
</protein>
<comment type="caution">
    <text evidence="3">The sequence shown here is derived from an EMBL/GenBank/DDBJ whole genome shotgun (WGS) entry which is preliminary data.</text>
</comment>
<keyword evidence="1" id="KW-0964">Secreted</keyword>
<dbReference type="PRINTS" id="PR01225">
    <property type="entry name" value="EXPANSNFAMLY"/>
</dbReference>
<dbReference type="PROSITE" id="PS50843">
    <property type="entry name" value="EXPANSIN_CBD"/>
    <property type="match status" value="1"/>
</dbReference>
<dbReference type="Pfam" id="PF01357">
    <property type="entry name" value="Expansin_C"/>
    <property type="match status" value="1"/>
</dbReference>
<keyword evidence="1" id="KW-0961">Cell wall biogenesis/degradation</keyword>
<dbReference type="GO" id="GO:0009664">
    <property type="term" value="P:plant-type cell wall organization"/>
    <property type="evidence" value="ECO:0007669"/>
    <property type="project" value="InterPro"/>
</dbReference>
<organism evidence="3 4">
    <name type="scientific">Solanum commersonii</name>
    <name type="common">Commerson's wild potato</name>
    <name type="synonym">Commerson's nightshade</name>
    <dbReference type="NCBI Taxonomy" id="4109"/>
    <lineage>
        <taxon>Eukaryota</taxon>
        <taxon>Viridiplantae</taxon>
        <taxon>Streptophyta</taxon>
        <taxon>Embryophyta</taxon>
        <taxon>Tracheophyta</taxon>
        <taxon>Spermatophyta</taxon>
        <taxon>Magnoliopsida</taxon>
        <taxon>eudicotyledons</taxon>
        <taxon>Gunneridae</taxon>
        <taxon>Pentapetalae</taxon>
        <taxon>asterids</taxon>
        <taxon>lamiids</taxon>
        <taxon>Solanales</taxon>
        <taxon>Solanaceae</taxon>
        <taxon>Solanoideae</taxon>
        <taxon>Solaneae</taxon>
        <taxon>Solanum</taxon>
    </lineage>
</organism>
<evidence type="ECO:0000259" key="2">
    <source>
        <dbReference type="PROSITE" id="PS50843"/>
    </source>
</evidence>
<comment type="subcellular location">
    <subcellularLocation>
        <location evidence="1">Secreted</location>
        <location evidence="1">Cell wall</location>
    </subcellularLocation>
    <subcellularLocation>
        <location evidence="1">Membrane</location>
        <topology evidence="1">Peripheral membrane protein</topology>
    </subcellularLocation>
</comment>
<dbReference type="GO" id="GO:0005576">
    <property type="term" value="C:extracellular region"/>
    <property type="evidence" value="ECO:0007669"/>
    <property type="project" value="InterPro"/>
</dbReference>
<dbReference type="InterPro" id="IPR007118">
    <property type="entry name" value="Expan_Lol_pI"/>
</dbReference>
<dbReference type="PRINTS" id="PR01226">
    <property type="entry name" value="EXPANSIN"/>
</dbReference>
<dbReference type="AlphaFoldDB" id="A0A9J5Y6A9"/>
<evidence type="ECO:0000313" key="4">
    <source>
        <dbReference type="Proteomes" id="UP000824120"/>
    </source>
</evidence>
<dbReference type="InterPro" id="IPR007117">
    <property type="entry name" value="Expansin_CBD"/>
</dbReference>
<name>A0A9J5Y6A9_SOLCO</name>
<gene>
    <name evidence="3" type="ORF">H5410_036368</name>
</gene>
<dbReference type="EMBL" id="JACXVP010000007">
    <property type="protein sequence ID" value="KAG5595136.1"/>
    <property type="molecule type" value="Genomic_DNA"/>
</dbReference>
<dbReference type="OrthoDB" id="5823761at2759"/>
<comment type="function">
    <text evidence="1">Causes loosening and extension of plant cell walls by disrupting non-covalent bonding between cellulose microfibrils and matrix glucans. No enzymatic activity has been found.</text>
</comment>
<dbReference type="Proteomes" id="UP000824120">
    <property type="component" value="Chromosome 7"/>
</dbReference>
<reference evidence="3 4" key="1">
    <citation type="submission" date="2020-09" db="EMBL/GenBank/DDBJ databases">
        <title>De no assembly of potato wild relative species, Solanum commersonii.</title>
        <authorList>
            <person name="Cho K."/>
        </authorList>
    </citation>
    <scope>NUCLEOTIDE SEQUENCE [LARGE SCALE GENOMIC DNA]</scope>
    <source>
        <strain evidence="3">LZ3.2</strain>
        <tissue evidence="3">Leaf</tissue>
    </source>
</reference>
<dbReference type="InterPro" id="IPR002963">
    <property type="entry name" value="Expansin"/>
</dbReference>
<keyword evidence="4" id="KW-1185">Reference proteome</keyword>
<feature type="domain" description="Expansin-like CBD" evidence="2">
    <location>
        <begin position="39"/>
        <end position="104"/>
    </location>
</feature>
<dbReference type="SUPFAM" id="SSF49590">
    <property type="entry name" value="PHL pollen allergen"/>
    <property type="match status" value="1"/>
</dbReference>
<accession>A0A9J5Y6A9</accession>
<dbReference type="Gene3D" id="2.60.40.760">
    <property type="entry name" value="Expansin, cellulose-binding-like domain"/>
    <property type="match status" value="1"/>
</dbReference>
<sequence length="104" mass="11627">MPMFLKIAEYRVGIILVVYHRVPCRKQGGIRFTINGFSYFNLVLVTNIMGAGDITKIMVKGTRTNWITLCHIWGQSWQTNSVLVGQRCHSGSQLAINANLPCGT</sequence>
<dbReference type="PANTHER" id="PTHR31867">
    <property type="entry name" value="EXPANSIN-A15"/>
    <property type="match status" value="1"/>
</dbReference>
<evidence type="ECO:0000313" key="3">
    <source>
        <dbReference type="EMBL" id="KAG5595136.1"/>
    </source>
</evidence>
<dbReference type="InterPro" id="IPR036749">
    <property type="entry name" value="Expansin_CBD_sf"/>
</dbReference>
<comment type="similarity">
    <text evidence="1">Belongs to the expansin family. Expansin A subfamily.</text>
</comment>
<dbReference type="GO" id="GO:0016020">
    <property type="term" value="C:membrane"/>
    <property type="evidence" value="ECO:0007669"/>
    <property type="project" value="UniProtKB-SubCell"/>
</dbReference>
<keyword evidence="1" id="KW-0134">Cell wall</keyword>
<proteinExistence type="inferred from homology"/>